<accession>A0A7J0F1M6</accession>
<protein>
    <submittedName>
        <fullName evidence="2">Uncharacterized protein</fullName>
    </submittedName>
</protein>
<evidence type="ECO:0000313" key="2">
    <source>
        <dbReference type="EMBL" id="GFY92598.1"/>
    </source>
</evidence>
<keyword evidence="3" id="KW-1185">Reference proteome</keyword>
<organism evidence="2 3">
    <name type="scientific">Actinidia rufa</name>
    <dbReference type="NCBI Taxonomy" id="165716"/>
    <lineage>
        <taxon>Eukaryota</taxon>
        <taxon>Viridiplantae</taxon>
        <taxon>Streptophyta</taxon>
        <taxon>Embryophyta</taxon>
        <taxon>Tracheophyta</taxon>
        <taxon>Spermatophyta</taxon>
        <taxon>Magnoliopsida</taxon>
        <taxon>eudicotyledons</taxon>
        <taxon>Gunneridae</taxon>
        <taxon>Pentapetalae</taxon>
        <taxon>asterids</taxon>
        <taxon>Ericales</taxon>
        <taxon>Actinidiaceae</taxon>
        <taxon>Actinidia</taxon>
    </lineage>
</organism>
<comment type="caution">
    <text evidence="2">The sequence shown here is derived from an EMBL/GenBank/DDBJ whole genome shotgun (WGS) entry which is preliminary data.</text>
</comment>
<dbReference type="OrthoDB" id="10420550at2759"/>
<proteinExistence type="predicted"/>
<dbReference type="EMBL" id="BJWL01000008">
    <property type="protein sequence ID" value="GFY92598.1"/>
    <property type="molecule type" value="Genomic_DNA"/>
</dbReference>
<dbReference type="AlphaFoldDB" id="A0A7J0F1M6"/>
<feature type="region of interest" description="Disordered" evidence="1">
    <location>
        <begin position="38"/>
        <end position="82"/>
    </location>
</feature>
<gene>
    <name evidence="2" type="ORF">Acr_08g0009940</name>
</gene>
<evidence type="ECO:0000313" key="3">
    <source>
        <dbReference type="Proteomes" id="UP000585474"/>
    </source>
</evidence>
<sequence>MIKIPFLLFFDFSVSKVALPRQGNNLTRQHGSIAAVVEQSNTPELLPSPTENSNRHGNKNPVSASVTDAKPRRASRRLAGKQPEYVPTLSDIEAVEATSRPKQTWAIRVLAKHQPEHIPNPAREVTNELEPHRESRRLPRLVIKRVPASF</sequence>
<reference evidence="2 3" key="1">
    <citation type="submission" date="2019-07" db="EMBL/GenBank/DDBJ databases">
        <title>De Novo Assembly of kiwifruit Actinidia rufa.</title>
        <authorList>
            <person name="Sugita-Konishi S."/>
            <person name="Sato K."/>
            <person name="Mori E."/>
            <person name="Abe Y."/>
            <person name="Kisaki G."/>
            <person name="Hamano K."/>
            <person name="Suezawa K."/>
            <person name="Otani M."/>
            <person name="Fukuda T."/>
            <person name="Manabe T."/>
            <person name="Gomi K."/>
            <person name="Tabuchi M."/>
            <person name="Akimitsu K."/>
            <person name="Kataoka I."/>
        </authorList>
    </citation>
    <scope>NUCLEOTIDE SEQUENCE [LARGE SCALE GENOMIC DNA]</scope>
    <source>
        <strain evidence="3">cv. Fuchu</strain>
    </source>
</reference>
<dbReference type="Proteomes" id="UP000585474">
    <property type="component" value="Unassembled WGS sequence"/>
</dbReference>
<evidence type="ECO:0000256" key="1">
    <source>
        <dbReference type="SAM" id="MobiDB-lite"/>
    </source>
</evidence>
<name>A0A7J0F1M6_9ERIC</name>